<gene>
    <name evidence="2" type="ORF">CC80DRAFT_126336</name>
</gene>
<evidence type="ECO:0000313" key="3">
    <source>
        <dbReference type="Proteomes" id="UP000800035"/>
    </source>
</evidence>
<evidence type="ECO:0008006" key="4">
    <source>
        <dbReference type="Google" id="ProtNLM"/>
    </source>
</evidence>
<keyword evidence="1" id="KW-0732">Signal</keyword>
<feature type="signal peptide" evidence="1">
    <location>
        <begin position="1"/>
        <end position="27"/>
    </location>
</feature>
<evidence type="ECO:0000313" key="2">
    <source>
        <dbReference type="EMBL" id="KAF1954427.1"/>
    </source>
</evidence>
<dbReference type="AlphaFoldDB" id="A0A6A5TZQ1"/>
<reference evidence="2" key="1">
    <citation type="journal article" date="2020" name="Stud. Mycol.">
        <title>101 Dothideomycetes genomes: a test case for predicting lifestyles and emergence of pathogens.</title>
        <authorList>
            <person name="Haridas S."/>
            <person name="Albert R."/>
            <person name="Binder M."/>
            <person name="Bloem J."/>
            <person name="Labutti K."/>
            <person name="Salamov A."/>
            <person name="Andreopoulos B."/>
            <person name="Baker S."/>
            <person name="Barry K."/>
            <person name="Bills G."/>
            <person name="Bluhm B."/>
            <person name="Cannon C."/>
            <person name="Castanera R."/>
            <person name="Culley D."/>
            <person name="Daum C."/>
            <person name="Ezra D."/>
            <person name="Gonzalez J."/>
            <person name="Henrissat B."/>
            <person name="Kuo A."/>
            <person name="Liang C."/>
            <person name="Lipzen A."/>
            <person name="Lutzoni F."/>
            <person name="Magnuson J."/>
            <person name="Mondo S."/>
            <person name="Nolan M."/>
            <person name="Ohm R."/>
            <person name="Pangilinan J."/>
            <person name="Park H.-J."/>
            <person name="Ramirez L."/>
            <person name="Alfaro M."/>
            <person name="Sun H."/>
            <person name="Tritt A."/>
            <person name="Yoshinaga Y."/>
            <person name="Zwiers L.-H."/>
            <person name="Turgeon B."/>
            <person name="Goodwin S."/>
            <person name="Spatafora J."/>
            <person name="Crous P."/>
            <person name="Grigoriev I."/>
        </authorList>
    </citation>
    <scope>NUCLEOTIDE SEQUENCE</scope>
    <source>
        <strain evidence="2">CBS 675.92</strain>
    </source>
</reference>
<keyword evidence="3" id="KW-1185">Reference proteome</keyword>
<evidence type="ECO:0000256" key="1">
    <source>
        <dbReference type="SAM" id="SignalP"/>
    </source>
</evidence>
<name>A0A6A5TZQ1_9PLEO</name>
<dbReference type="EMBL" id="ML976999">
    <property type="protein sequence ID" value="KAF1954427.1"/>
    <property type="molecule type" value="Genomic_DNA"/>
</dbReference>
<organism evidence="2 3">
    <name type="scientific">Byssothecium circinans</name>
    <dbReference type="NCBI Taxonomy" id="147558"/>
    <lineage>
        <taxon>Eukaryota</taxon>
        <taxon>Fungi</taxon>
        <taxon>Dikarya</taxon>
        <taxon>Ascomycota</taxon>
        <taxon>Pezizomycotina</taxon>
        <taxon>Dothideomycetes</taxon>
        <taxon>Pleosporomycetidae</taxon>
        <taxon>Pleosporales</taxon>
        <taxon>Massarineae</taxon>
        <taxon>Massarinaceae</taxon>
        <taxon>Byssothecium</taxon>
    </lineage>
</organism>
<sequence>MFSTLSSWCRLTIAFLLFVRQLSLVAGSVFARMASSCAICSRHPSTTGMRASLVPVSTKSVLISRLMFCSVVLRTGNSVLMWRKDFGISPAAE</sequence>
<protein>
    <recommendedName>
        <fullName evidence="4">Secreted protein</fullName>
    </recommendedName>
</protein>
<dbReference type="OrthoDB" id="10462540at2759"/>
<dbReference type="Proteomes" id="UP000800035">
    <property type="component" value="Unassembled WGS sequence"/>
</dbReference>
<accession>A0A6A5TZQ1</accession>
<feature type="chain" id="PRO_5025453316" description="Secreted protein" evidence="1">
    <location>
        <begin position="28"/>
        <end position="93"/>
    </location>
</feature>
<proteinExistence type="predicted"/>